<dbReference type="InterPro" id="IPR001965">
    <property type="entry name" value="Znf_PHD"/>
</dbReference>
<dbReference type="InterPro" id="IPR036396">
    <property type="entry name" value="Cyt_P450_sf"/>
</dbReference>
<feature type="region of interest" description="Disordered" evidence="11">
    <location>
        <begin position="697"/>
        <end position="721"/>
    </location>
</feature>
<keyword evidence="9" id="KW-0408">Iron</keyword>
<feature type="compositionally biased region" description="Basic and acidic residues" evidence="11">
    <location>
        <begin position="1192"/>
        <end position="1202"/>
    </location>
</feature>
<feature type="compositionally biased region" description="Polar residues" evidence="11">
    <location>
        <begin position="1121"/>
        <end position="1131"/>
    </location>
</feature>
<feature type="compositionally biased region" description="Gly residues" evidence="11">
    <location>
        <begin position="1446"/>
        <end position="1459"/>
    </location>
</feature>
<keyword evidence="3" id="KW-0597">Phosphoprotein</keyword>
<feature type="compositionally biased region" description="Low complexity" evidence="11">
    <location>
        <begin position="294"/>
        <end position="309"/>
    </location>
</feature>
<dbReference type="SMART" id="SM00249">
    <property type="entry name" value="PHD"/>
    <property type="match status" value="1"/>
</dbReference>
<feature type="compositionally biased region" description="Polar residues" evidence="11">
    <location>
        <begin position="635"/>
        <end position="661"/>
    </location>
</feature>
<keyword evidence="14" id="KW-1185">Reference proteome</keyword>
<reference evidence="13" key="1">
    <citation type="submission" date="2019-10" db="EMBL/GenBank/DDBJ databases">
        <authorList>
            <person name="Soares A.E.R."/>
            <person name="Aleixo A."/>
            <person name="Schneider P."/>
            <person name="Miyaki C.Y."/>
            <person name="Schneider M.P."/>
            <person name="Mello C."/>
            <person name="Vasconcelos A.T.R."/>
        </authorList>
    </citation>
    <scope>NUCLEOTIDE SEQUENCE</scope>
    <source>
        <tissue evidence="13">Muscle</tissue>
    </source>
</reference>
<proteinExistence type="inferred from homology"/>
<evidence type="ECO:0000256" key="11">
    <source>
        <dbReference type="SAM" id="MobiDB-lite"/>
    </source>
</evidence>
<dbReference type="Pfam" id="PF00067">
    <property type="entry name" value="p450"/>
    <property type="match status" value="2"/>
</dbReference>
<gene>
    <name evidence="13" type="ORF">WISP_21542</name>
</gene>
<keyword evidence="7" id="KW-0862">Zinc</keyword>
<dbReference type="Pfam" id="PF13771">
    <property type="entry name" value="zf-HC5HC2H"/>
    <property type="match status" value="1"/>
</dbReference>
<dbReference type="Gene3D" id="1.10.630.10">
    <property type="entry name" value="Cytochrome P450"/>
    <property type="match status" value="1"/>
</dbReference>
<feature type="compositionally biased region" description="Basic and acidic residues" evidence="11">
    <location>
        <begin position="559"/>
        <end position="570"/>
    </location>
</feature>
<dbReference type="InterPro" id="IPR034732">
    <property type="entry name" value="EPHD"/>
</dbReference>
<dbReference type="EMBL" id="WHWB01032380">
    <property type="protein sequence ID" value="KAJ7425956.1"/>
    <property type="molecule type" value="Genomic_DNA"/>
</dbReference>
<feature type="region of interest" description="Disordered" evidence="11">
    <location>
        <begin position="897"/>
        <end position="982"/>
    </location>
</feature>
<evidence type="ECO:0000256" key="5">
    <source>
        <dbReference type="ARBA" id="ARBA00022723"/>
    </source>
</evidence>
<dbReference type="SUPFAM" id="SSF48264">
    <property type="entry name" value="Cytochrome P450"/>
    <property type="match status" value="1"/>
</dbReference>
<dbReference type="InterPro" id="IPR052440">
    <property type="entry name" value="Trans_Reg/Chrom_Remod"/>
</dbReference>
<feature type="domain" description="PHD-type" evidence="12">
    <location>
        <begin position="1808"/>
        <end position="2014"/>
    </location>
</feature>
<feature type="region of interest" description="Disordered" evidence="11">
    <location>
        <begin position="1272"/>
        <end position="1321"/>
    </location>
</feature>
<feature type="compositionally biased region" description="Polar residues" evidence="11">
    <location>
        <begin position="479"/>
        <end position="490"/>
    </location>
</feature>
<evidence type="ECO:0000313" key="14">
    <source>
        <dbReference type="Proteomes" id="UP001145742"/>
    </source>
</evidence>
<feature type="compositionally biased region" description="Polar residues" evidence="11">
    <location>
        <begin position="245"/>
        <end position="256"/>
    </location>
</feature>
<keyword evidence="6" id="KW-0863">Zinc-finger</keyword>
<feature type="region of interest" description="Disordered" evidence="11">
    <location>
        <begin position="1085"/>
        <end position="1256"/>
    </location>
</feature>
<feature type="compositionally biased region" description="Low complexity" evidence="11">
    <location>
        <begin position="155"/>
        <end position="198"/>
    </location>
</feature>
<accession>A0ABQ9DNJ1</accession>
<feature type="compositionally biased region" description="Low complexity" evidence="11">
    <location>
        <begin position="1773"/>
        <end position="1786"/>
    </location>
</feature>
<evidence type="ECO:0000256" key="7">
    <source>
        <dbReference type="ARBA" id="ARBA00022833"/>
    </source>
</evidence>
<dbReference type="PROSITE" id="PS51805">
    <property type="entry name" value="EPHD"/>
    <property type="match status" value="1"/>
</dbReference>
<feature type="compositionally biased region" description="Polar residues" evidence="11">
    <location>
        <begin position="1273"/>
        <end position="1282"/>
    </location>
</feature>
<dbReference type="Proteomes" id="UP001145742">
    <property type="component" value="Unassembled WGS sequence"/>
</dbReference>
<feature type="region of interest" description="Disordered" evidence="11">
    <location>
        <begin position="1711"/>
        <end position="1814"/>
    </location>
</feature>
<dbReference type="Gene3D" id="3.30.40.10">
    <property type="entry name" value="Zinc/RING finger domain, C3HC4 (zinc finger)"/>
    <property type="match status" value="1"/>
</dbReference>
<feature type="compositionally biased region" description="Basic and acidic residues" evidence="11">
    <location>
        <begin position="922"/>
        <end position="937"/>
    </location>
</feature>
<evidence type="ECO:0000256" key="1">
    <source>
        <dbReference type="ARBA" id="ARBA00004370"/>
    </source>
</evidence>
<dbReference type="InterPro" id="IPR001128">
    <property type="entry name" value="Cyt_P450"/>
</dbReference>
<feature type="compositionally biased region" description="Basic and acidic residues" evidence="11">
    <location>
        <begin position="1148"/>
        <end position="1163"/>
    </location>
</feature>
<feature type="compositionally biased region" description="Polar residues" evidence="11">
    <location>
        <begin position="201"/>
        <end position="212"/>
    </location>
</feature>
<dbReference type="PANTHER" id="PTHR14955">
    <property type="entry name" value="RETINOIC ACID INDUCED 1/TRANSCRIPTION FACTOR 20"/>
    <property type="match status" value="1"/>
</dbReference>
<dbReference type="PRINTS" id="PR01686">
    <property type="entry name" value="EP450ICYP2D"/>
</dbReference>
<feature type="region of interest" description="Disordered" evidence="11">
    <location>
        <begin position="287"/>
        <end position="309"/>
    </location>
</feature>
<feature type="region of interest" description="Disordered" evidence="11">
    <location>
        <begin position="851"/>
        <end position="873"/>
    </location>
</feature>
<feature type="compositionally biased region" description="Basic and acidic residues" evidence="11">
    <location>
        <begin position="1243"/>
        <end position="1256"/>
    </location>
</feature>
<feature type="compositionally biased region" description="Polar residues" evidence="11">
    <location>
        <begin position="912"/>
        <end position="921"/>
    </location>
</feature>
<dbReference type="PROSITE" id="PS00086">
    <property type="entry name" value="CYTOCHROME_P450"/>
    <property type="match status" value="1"/>
</dbReference>
<feature type="compositionally biased region" description="Low complexity" evidence="11">
    <location>
        <begin position="91"/>
        <end position="108"/>
    </location>
</feature>
<feature type="compositionally biased region" description="Basic and acidic residues" evidence="11">
    <location>
        <begin position="709"/>
        <end position="721"/>
    </location>
</feature>
<name>A0ABQ9DNJ1_9PASS</name>
<comment type="subcellular location">
    <subcellularLocation>
        <location evidence="1">Membrane</location>
    </subcellularLocation>
</comment>
<dbReference type="PRINTS" id="PR00463">
    <property type="entry name" value="EP450I"/>
</dbReference>
<dbReference type="PANTHER" id="PTHR14955:SF7">
    <property type="entry name" value="TRANSCRIPTION FACTOR 20"/>
    <property type="match status" value="1"/>
</dbReference>
<evidence type="ECO:0000256" key="10">
    <source>
        <dbReference type="ARBA" id="ARBA00023136"/>
    </source>
</evidence>
<dbReference type="InterPro" id="IPR013083">
    <property type="entry name" value="Znf_RING/FYVE/PHD"/>
</dbReference>
<keyword evidence="8" id="KW-0560">Oxidoreductase</keyword>
<feature type="compositionally biased region" description="Pro residues" evidence="11">
    <location>
        <begin position="1534"/>
        <end position="1545"/>
    </location>
</feature>
<comment type="similarity">
    <text evidence="2">Belongs to the cytochrome P450 family.</text>
</comment>
<evidence type="ECO:0000256" key="9">
    <source>
        <dbReference type="ARBA" id="ARBA00023004"/>
    </source>
</evidence>
<feature type="compositionally biased region" description="Polar residues" evidence="11">
    <location>
        <begin position="129"/>
        <end position="147"/>
    </location>
</feature>
<feature type="compositionally biased region" description="Low complexity" evidence="11">
    <location>
        <begin position="219"/>
        <end position="244"/>
    </location>
</feature>
<organism evidence="13 14">
    <name type="scientific">Willisornis vidua</name>
    <name type="common">Xingu scale-backed antbird</name>
    <dbReference type="NCBI Taxonomy" id="1566151"/>
    <lineage>
        <taxon>Eukaryota</taxon>
        <taxon>Metazoa</taxon>
        <taxon>Chordata</taxon>
        <taxon>Craniata</taxon>
        <taxon>Vertebrata</taxon>
        <taxon>Euteleostomi</taxon>
        <taxon>Archelosauria</taxon>
        <taxon>Archosauria</taxon>
        <taxon>Dinosauria</taxon>
        <taxon>Saurischia</taxon>
        <taxon>Theropoda</taxon>
        <taxon>Coelurosauria</taxon>
        <taxon>Aves</taxon>
        <taxon>Neognathae</taxon>
        <taxon>Neoaves</taxon>
        <taxon>Telluraves</taxon>
        <taxon>Australaves</taxon>
        <taxon>Passeriformes</taxon>
        <taxon>Thamnophilidae</taxon>
        <taxon>Willisornis</taxon>
    </lineage>
</organism>
<dbReference type="InterPro" id="IPR017972">
    <property type="entry name" value="Cyt_P450_CS"/>
</dbReference>
<feature type="compositionally biased region" description="Gly residues" evidence="11">
    <location>
        <begin position="42"/>
        <end position="52"/>
    </location>
</feature>
<evidence type="ECO:0000256" key="6">
    <source>
        <dbReference type="ARBA" id="ARBA00022771"/>
    </source>
</evidence>
<evidence type="ECO:0000256" key="3">
    <source>
        <dbReference type="ARBA" id="ARBA00022553"/>
    </source>
</evidence>
<evidence type="ECO:0000259" key="12">
    <source>
        <dbReference type="PROSITE" id="PS51805"/>
    </source>
</evidence>
<feature type="compositionally biased region" description="Basic and acidic residues" evidence="11">
    <location>
        <begin position="1104"/>
        <end position="1116"/>
    </location>
</feature>
<keyword evidence="4" id="KW-0349">Heme</keyword>
<dbReference type="InterPro" id="IPR008069">
    <property type="entry name" value="Cyt_P450_E_grp-I_CYP2D-like"/>
</dbReference>
<feature type="compositionally biased region" description="Basic and acidic residues" evidence="11">
    <location>
        <begin position="1377"/>
        <end position="1386"/>
    </location>
</feature>
<feature type="region of interest" description="Disordered" evidence="11">
    <location>
        <begin position="460"/>
        <end position="685"/>
    </location>
</feature>
<feature type="compositionally biased region" description="Low complexity" evidence="11">
    <location>
        <begin position="613"/>
        <end position="634"/>
    </location>
</feature>
<feature type="region of interest" description="Disordered" evidence="11">
    <location>
        <begin position="1"/>
        <end position="72"/>
    </location>
</feature>
<comment type="caution">
    <text evidence="13">The sequence shown here is derived from an EMBL/GenBank/DDBJ whole genome shotgun (WGS) entry which is preliminary data.</text>
</comment>
<feature type="region of interest" description="Disordered" evidence="11">
    <location>
        <begin position="1341"/>
        <end position="1590"/>
    </location>
</feature>
<protein>
    <submittedName>
        <fullName evidence="13">Transcription factor 20</fullName>
    </submittedName>
</protein>
<dbReference type="InterPro" id="IPR002401">
    <property type="entry name" value="Cyt_P450_E_grp-I"/>
</dbReference>
<feature type="compositionally biased region" description="Basic and acidic residues" evidence="11">
    <location>
        <begin position="1398"/>
        <end position="1423"/>
    </location>
</feature>
<feature type="compositionally biased region" description="Polar residues" evidence="11">
    <location>
        <begin position="1461"/>
        <end position="1475"/>
    </location>
</feature>
<feature type="compositionally biased region" description="Basic and acidic residues" evidence="11">
    <location>
        <begin position="598"/>
        <end position="610"/>
    </location>
</feature>
<evidence type="ECO:0000313" key="13">
    <source>
        <dbReference type="EMBL" id="KAJ7425956.1"/>
    </source>
</evidence>
<dbReference type="PRINTS" id="PR00385">
    <property type="entry name" value="P450"/>
</dbReference>
<evidence type="ECO:0000256" key="8">
    <source>
        <dbReference type="ARBA" id="ARBA00023002"/>
    </source>
</evidence>
<keyword evidence="5" id="KW-0479">Metal-binding</keyword>
<evidence type="ECO:0000256" key="4">
    <source>
        <dbReference type="ARBA" id="ARBA00022617"/>
    </source>
</evidence>
<feature type="region of interest" description="Disordered" evidence="11">
    <location>
        <begin position="87"/>
        <end position="256"/>
    </location>
</feature>
<feature type="compositionally biased region" description="Polar residues" evidence="11">
    <location>
        <begin position="519"/>
        <end position="557"/>
    </location>
</feature>
<feature type="compositionally biased region" description="Polar residues" evidence="11">
    <location>
        <begin position="113"/>
        <end position="122"/>
    </location>
</feature>
<feature type="compositionally biased region" description="Basic residues" evidence="11">
    <location>
        <begin position="1559"/>
        <end position="1579"/>
    </location>
</feature>
<sequence>MQSFREQSSYHGNQQSYPQEVHASSRLEEFSPRQQAQMFQSFGGGAGSGRRGATGASTAMPGESSGHQSYQGFRKEAGEFYYMAANKDPVVSGGQQPPQRRPSGPVQSYGPPQGSSFGSQYGSEGHVGQFQTQHSTLGGVSHYQQDYTGPFSPGSAQYQQQASSQQQQVQQLRQQIYQSHQPLPQASSQSASSTSHLQPMQRPSTLPSSASGYQLRVGQFSQHYQPPSSSSSSSFPSPQRFGQSGQNYDGSYNVNSGSQYEGHAVGSNAQAYGTQSNYSFQTQPMKSFEQSKLPQSGQQGQQQQHPPQHVMQYSNAATKLSLQSQVGQYSQTEVPVRSPMQFHQNFSPISNPSPAASVVQSPSCSSTPSPLMPGGENLQCGQGNMSMGSRNRILQMMPQLSPTPSMMPSPNAHAGGFKGFGLEGLQEKRLTDPGLSSLSALSSQVANLPNTVQHMLLSDALAPQKKGSKRSSSSKKADSCTNSEGSSQAEEQLKSPMAESLDGGCSSSSEDHGERVRQLSGQSTSSDTTYKGGNLERPNSSPAQGSQNEPSKLSSSPAAREDVASPEGKEAVVAVENAPKVNEKAVGVIVSREAMTGRVEKSGGQDKPAQDDAPTGTQAPASASAAKEAGHAGTQPETQGGSKGSKSGDNTNHNGEGNSQPGHAVVGPNFPARTESSKSPGSLRYSYKDNIATGIQRNIGGFPQYPGQEKGDFPGHSERKGRNEKFPSLLQEVLQGYHHHPDRRYSRNTQEHSGMAGSLEGAMRPNVLISQTNELTNRGLLNKSMGSLLEGPHWGPWDRKSGSAASDMKQINLADYPIARKFDVESQASAHEGGTLSERRSVICDISPLRQLVRDPGPHPMGHMGPEARSGRSERLAPGLSQSVILPGGLVSMETKMKAHSGQIKEEDFEQSKSSASLNNKKTGDHCHPTGIKHESFRGNASPGAAVSDAVPDYIPQPDSRSTQMRRGPGRSGRGKSPSQYQDLADKLKMSPGRSRGPGTDLHHMNPHMTLSERVSRGSLHSVYPQNSEGPSLASAYHTNARSHAFGDPNQGLNSQYHYKRQIYQQQQEEYKDWASSAAQGVIAAAQHRQEGARKSPRQQQFLERVRSPLKNDKDGMMYLQASSYHDTGSQEAGRCVMGSDGTQSKCTELKHGNPKLQHHESGWDLSRQTSPAKSSGPLGAANQKRFCPQESDGHRREESTDLPKPSNAMLRLPGQEDQSPQNPLIMRRRVRSFISPIPTKRQPHDMKNSGSEDKGRLMTAAKEGADKAYNSYAHSSQSQDAGKSVAKGDSFKDLPSPDNRNCPAVSLTSPAKTKILPPRKGRGLKLEAIVQKITSPNIRRSVSTNSAETGPDTVTLDDILSLKSGPEGGNVAGHGPEAEKRKGEMSDQVGPASQDAAGEKTLPRSSEEWQSSEDDKNKKELPEAASVGKEGAGSSAPPPPSQKSGGQGRSDGSAGGAGSLTFSDSKTISPSSVFISEPNPKSEEKDGDVTNISPKPDGFPPKGYFPSGKKKGRPIGSVNKQKKQQQQQQQQQLPPPPPPPPVPPQSAEGVGAGEPKPKRQRRERRKPAAQPRKRKPRRAAPIVEPQEPEIKLKYATQSVDKTDSKNKSFFPYIHVVNKCELGAVCTIINAEEEEQNKLVRGRKGQRSSTPPPSNAESKVLPTSTFMLQGPVVTESSVLGHLVCCLCGKWASYRNMGDLFGPFYPQDYAATLPKNPPPKRATEMQSKVKVRHKSASNGSKTDTEEEEEQQQQKEQRSLAAHPRFKRRHRSEDCSGASRSLSRGASCKKATTDGGSGGEKTPLDSKPSMPTSEGGAELELQIPELPLDSNEFWVHEGCILWANGIYLVCGRLYGLQEAVEIAREMAEQSQFSQPFLTAEVLLPFDRFDGPPLVLQVHVLPVLGPPELDGALQFDGVMERQMCEPYSYLLAGELDRCVHKDAGIAFRCGLGWQPPGPVECIFVVVGLEKCSHCQEPGATLGCYNKGCSFRYHYPCAIDADCLLNEENFSVRCPKHKVEPPESEQLESSSSDPFEGDVHEKQIHFLNSSQPSFLQLAVFTLLLDFMKRRKKWSRYPPGPVSLPFIGTMLSIDFHNTPHSFKQLQKKFGNIFSLQNCWTNLVVLNGYKAVKEALVHRSEDFADRPYFPIYEHLGYGKKSEGKSLENRHSSLALAQAGLGHSFDIRLPVNNAVCNVICTIVFGERFNYSDETFHKLLRLFENSLNEEAGFFPQLLNVVPILVRIPGLPQKVFQSQKALMDFIDVLIAKHTETWNPAYTRDLTDAFLKEMEKGKAAEENGFHHNNLRLVTADLFTAGSETTTTTLRWALLYMLLHPEIQSKVQAEIDDVIGRDRSPTMKDQVSMPYTNAVIHEVQRCGDIAPVGLPHLTYRDTELQGFFIPKGTTIITNLSSVLKDETVWEKPNEFYPEHFLDANGQFVKPEAFLPFSAGRRACLGEQLARMELFIFFTTLLQKFTFVIPEDQPRPREDSRFAFINSPHPYLLRAVPR</sequence>
<feature type="compositionally biased region" description="Polar residues" evidence="11">
    <location>
        <begin position="1"/>
        <end position="18"/>
    </location>
</feature>
<keyword evidence="10" id="KW-0472">Membrane</keyword>
<evidence type="ECO:0000256" key="2">
    <source>
        <dbReference type="ARBA" id="ARBA00010617"/>
    </source>
</evidence>
<feature type="region of interest" description="Disordered" evidence="11">
    <location>
        <begin position="1636"/>
        <end position="1661"/>
    </location>
</feature>